<feature type="transmembrane region" description="Helical" evidence="8">
    <location>
        <begin position="90"/>
        <end position="114"/>
    </location>
</feature>
<dbReference type="Pfam" id="PF02386">
    <property type="entry name" value="TrkH"/>
    <property type="match status" value="1"/>
</dbReference>
<feature type="transmembrane region" description="Helical" evidence="8">
    <location>
        <begin position="203"/>
        <end position="223"/>
    </location>
</feature>
<dbReference type="Proteomes" id="UP000244932">
    <property type="component" value="Unassembled WGS sequence"/>
</dbReference>
<reference evidence="9 10" key="1">
    <citation type="submission" date="2018-03" db="EMBL/GenBank/DDBJ databases">
        <authorList>
            <person name="Keele B.F."/>
        </authorList>
    </citation>
    <scope>NUCLEOTIDE SEQUENCE [LARGE SCALE GENOMIC DNA]</scope>
    <source>
        <strain evidence="9 10">CeCT 8812</strain>
    </source>
</reference>
<sequence length="455" mass="48600">MKGRELSESPTHLKAMARFRIALINMPPAKLLLFGYVSYMLIGWVLLSLPFAQEQAVAAIDTLFIATSAVSTTGLVSVDPGTSFTLFGEIVILLLIQAGGLGYMTIGSFATLAIMGKLPGMRARAAKHAFNLPSNVKPKQFVVSVVIFTLTVEVIGALVLWWMFASAGEQNPLWLGIFHSVSAFCTAGFSLFANSFEGYTGHVGINLTIALLSILGAMGFLIVVDGWRTLTGQARWLGFSSKIIVRMTGLFLALGTLALFIAEPSIRLLPPTERLLAAFFQTMTATTTVGFNTMPIGPLGLATLMVLFFLMIIGASPAGTGGGLKTTSFAALVGLVRSTLKGRDRVRYLKRVVPQDRLQLATASLAFYFTLAGIAMFGLFLTETGAAFELVMFEVISAMGTVGLSMGLTGELTELGKLIVILLMTAGRVGILTFGIAIASHDESREEEADNDLVL</sequence>
<feature type="transmembrane region" description="Helical" evidence="8">
    <location>
        <begin position="322"/>
        <end position="340"/>
    </location>
</feature>
<evidence type="ECO:0000313" key="10">
    <source>
        <dbReference type="Proteomes" id="UP000244932"/>
    </source>
</evidence>
<dbReference type="EMBL" id="OMKW01000003">
    <property type="protein sequence ID" value="SPF30326.1"/>
    <property type="molecule type" value="Genomic_DNA"/>
</dbReference>
<feature type="transmembrane region" description="Helical" evidence="8">
    <location>
        <begin position="243"/>
        <end position="262"/>
    </location>
</feature>
<protein>
    <submittedName>
        <fullName evidence="9">Ktr system potassium uptake protein B</fullName>
    </submittedName>
</protein>
<evidence type="ECO:0000256" key="8">
    <source>
        <dbReference type="SAM" id="Phobius"/>
    </source>
</evidence>
<proteinExistence type="predicted"/>
<dbReference type="PANTHER" id="PTHR32024:SF1">
    <property type="entry name" value="KTR SYSTEM POTASSIUM UPTAKE PROTEIN B"/>
    <property type="match status" value="1"/>
</dbReference>
<keyword evidence="4 8" id="KW-0812">Transmembrane</keyword>
<feature type="transmembrane region" description="Helical" evidence="8">
    <location>
        <begin position="296"/>
        <end position="316"/>
    </location>
</feature>
<dbReference type="GO" id="GO:0030001">
    <property type="term" value="P:metal ion transport"/>
    <property type="evidence" value="ECO:0007669"/>
    <property type="project" value="UniProtKB-ARBA"/>
</dbReference>
<dbReference type="GO" id="GO:0008324">
    <property type="term" value="F:monoatomic cation transmembrane transporter activity"/>
    <property type="evidence" value="ECO:0007669"/>
    <property type="project" value="InterPro"/>
</dbReference>
<feature type="transmembrane region" description="Helical" evidence="8">
    <location>
        <begin position="418"/>
        <end position="439"/>
    </location>
</feature>
<evidence type="ECO:0000256" key="5">
    <source>
        <dbReference type="ARBA" id="ARBA00022989"/>
    </source>
</evidence>
<keyword evidence="10" id="KW-1185">Reference proteome</keyword>
<evidence type="ECO:0000256" key="2">
    <source>
        <dbReference type="ARBA" id="ARBA00022448"/>
    </source>
</evidence>
<feature type="transmembrane region" description="Helical" evidence="8">
    <location>
        <begin position="176"/>
        <end position="196"/>
    </location>
</feature>
<feature type="transmembrane region" description="Helical" evidence="8">
    <location>
        <begin position="386"/>
        <end position="406"/>
    </location>
</feature>
<accession>A0A2R8ADK9</accession>
<evidence type="ECO:0000256" key="7">
    <source>
        <dbReference type="ARBA" id="ARBA00023136"/>
    </source>
</evidence>
<feature type="transmembrane region" description="Helical" evidence="8">
    <location>
        <begin position="360"/>
        <end position="380"/>
    </location>
</feature>
<gene>
    <name evidence="9" type="primary">ktrB</name>
    <name evidence="9" type="ORF">POI8812_02662</name>
</gene>
<keyword evidence="2" id="KW-0813">Transport</keyword>
<keyword evidence="5 8" id="KW-1133">Transmembrane helix</keyword>
<dbReference type="AlphaFoldDB" id="A0A2R8ADK9"/>
<dbReference type="PANTHER" id="PTHR32024">
    <property type="entry name" value="TRK SYSTEM POTASSIUM UPTAKE PROTEIN TRKG-RELATED"/>
    <property type="match status" value="1"/>
</dbReference>
<keyword evidence="6" id="KW-0406">Ion transport</keyword>
<organism evidence="9 10">
    <name type="scientific">Pontivivens insulae</name>
    <dbReference type="NCBI Taxonomy" id="1639689"/>
    <lineage>
        <taxon>Bacteria</taxon>
        <taxon>Pseudomonadati</taxon>
        <taxon>Pseudomonadota</taxon>
        <taxon>Alphaproteobacteria</taxon>
        <taxon>Rhodobacterales</taxon>
        <taxon>Paracoccaceae</taxon>
        <taxon>Pontivivens</taxon>
    </lineage>
</organism>
<evidence type="ECO:0000256" key="4">
    <source>
        <dbReference type="ARBA" id="ARBA00022692"/>
    </source>
</evidence>
<feature type="transmembrane region" description="Helical" evidence="8">
    <location>
        <begin position="141"/>
        <end position="164"/>
    </location>
</feature>
<evidence type="ECO:0000313" key="9">
    <source>
        <dbReference type="EMBL" id="SPF30326.1"/>
    </source>
</evidence>
<feature type="transmembrane region" description="Helical" evidence="8">
    <location>
        <begin position="31"/>
        <end position="49"/>
    </location>
</feature>
<comment type="subcellular location">
    <subcellularLocation>
        <location evidence="1">Cell membrane</location>
        <topology evidence="1">Multi-pass membrane protein</topology>
    </subcellularLocation>
</comment>
<evidence type="ECO:0000256" key="3">
    <source>
        <dbReference type="ARBA" id="ARBA00022475"/>
    </source>
</evidence>
<name>A0A2R8ADK9_9RHOB</name>
<dbReference type="GO" id="GO:0005886">
    <property type="term" value="C:plasma membrane"/>
    <property type="evidence" value="ECO:0007669"/>
    <property type="project" value="UniProtKB-SubCell"/>
</dbReference>
<evidence type="ECO:0000256" key="6">
    <source>
        <dbReference type="ARBA" id="ARBA00023065"/>
    </source>
</evidence>
<keyword evidence="3" id="KW-1003">Cell membrane</keyword>
<evidence type="ECO:0000256" key="1">
    <source>
        <dbReference type="ARBA" id="ARBA00004651"/>
    </source>
</evidence>
<dbReference type="InterPro" id="IPR003445">
    <property type="entry name" value="Cat_transpt"/>
</dbReference>
<keyword evidence="7 8" id="KW-0472">Membrane</keyword>